<protein>
    <submittedName>
        <fullName evidence="2">Uncharacterized protein</fullName>
    </submittedName>
</protein>
<proteinExistence type="predicted"/>
<accession>A0AC35GT80</accession>
<reference evidence="2" key="1">
    <citation type="submission" date="2022-11" db="UniProtKB">
        <authorList>
            <consortium name="WormBaseParasite"/>
        </authorList>
    </citation>
    <scope>IDENTIFICATION</scope>
</reference>
<organism evidence="1 2">
    <name type="scientific">Panagrolaimus sp. PS1159</name>
    <dbReference type="NCBI Taxonomy" id="55785"/>
    <lineage>
        <taxon>Eukaryota</taxon>
        <taxon>Metazoa</taxon>
        <taxon>Ecdysozoa</taxon>
        <taxon>Nematoda</taxon>
        <taxon>Chromadorea</taxon>
        <taxon>Rhabditida</taxon>
        <taxon>Tylenchina</taxon>
        <taxon>Panagrolaimomorpha</taxon>
        <taxon>Panagrolaimoidea</taxon>
        <taxon>Panagrolaimidae</taxon>
        <taxon>Panagrolaimus</taxon>
    </lineage>
</organism>
<dbReference type="WBParaSite" id="PS1159_v2.g8299.t1">
    <property type="protein sequence ID" value="PS1159_v2.g8299.t1"/>
    <property type="gene ID" value="PS1159_v2.g8299"/>
</dbReference>
<evidence type="ECO:0000313" key="1">
    <source>
        <dbReference type="Proteomes" id="UP000887580"/>
    </source>
</evidence>
<dbReference type="Proteomes" id="UP000887580">
    <property type="component" value="Unplaced"/>
</dbReference>
<evidence type="ECO:0000313" key="2">
    <source>
        <dbReference type="WBParaSite" id="PS1159_v2.g8299.t1"/>
    </source>
</evidence>
<name>A0AC35GT80_9BILA</name>
<sequence>MAEFLSPSIFGQNNKSLSGQPADLTWWNYLKWDVPTCTRTNEKNTVFWTVACDSDTSNSAAGTITTSTFVLILACVIVTALIFILIFGCAIYRYRNETFKLQSKLKKEQQNFQKVDEYYRSKLREKSAQEKEREKAMQTARAEKAEKNPPQQNNQSSQLPQLIPVPSQYYLPFPTMPQFPPGQFPNLQYPNNNNQHHHRGDYDGDVTNPHNNNDNRYPHGSPRNPGEITRGEENRPNNDRPPNRDQIPPLRRSSSSDYERDEFATDTTDSKEFAFDRTQSHLASDHPARTLPPVDVLLLVDASSSIGNNQFEQ</sequence>